<keyword evidence="4" id="KW-1185">Reference proteome</keyword>
<evidence type="ECO:0000256" key="1">
    <source>
        <dbReference type="SAM" id="MobiDB-lite"/>
    </source>
</evidence>
<dbReference type="EMBL" id="UYWY01019368">
    <property type="protein sequence ID" value="VDM36733.1"/>
    <property type="molecule type" value="Genomic_DNA"/>
</dbReference>
<feature type="compositionally biased region" description="Low complexity" evidence="1">
    <location>
        <begin position="498"/>
        <end position="508"/>
    </location>
</feature>
<reference evidence="3 4" key="2">
    <citation type="submission" date="2018-11" db="EMBL/GenBank/DDBJ databases">
        <authorList>
            <consortium name="Pathogen Informatics"/>
        </authorList>
    </citation>
    <scope>NUCLEOTIDE SEQUENCE [LARGE SCALE GENOMIC DNA]</scope>
</reference>
<feature type="region of interest" description="Disordered" evidence="1">
    <location>
        <begin position="86"/>
        <end position="115"/>
    </location>
</feature>
<feature type="compositionally biased region" description="Basic and acidic residues" evidence="1">
    <location>
        <begin position="1381"/>
        <end position="1393"/>
    </location>
</feature>
<feature type="region of interest" description="Disordered" evidence="1">
    <location>
        <begin position="269"/>
        <end position="305"/>
    </location>
</feature>
<feature type="region of interest" description="Disordered" evidence="1">
    <location>
        <begin position="1364"/>
        <end position="1480"/>
    </location>
</feature>
<accession>A0A183UAP5</accession>
<dbReference type="Pfam" id="PF15249">
    <property type="entry name" value="GLTSCR1"/>
    <property type="match status" value="1"/>
</dbReference>
<dbReference type="WBParaSite" id="TCNE_0000556501-mRNA-1">
    <property type="protein sequence ID" value="TCNE_0000556501-mRNA-1"/>
    <property type="gene ID" value="TCNE_0000556501"/>
</dbReference>
<feature type="compositionally biased region" description="Basic and acidic residues" evidence="1">
    <location>
        <begin position="838"/>
        <end position="857"/>
    </location>
</feature>
<feature type="compositionally biased region" description="Low complexity" evidence="1">
    <location>
        <begin position="451"/>
        <end position="460"/>
    </location>
</feature>
<feature type="compositionally biased region" description="Low complexity" evidence="1">
    <location>
        <begin position="467"/>
        <end position="480"/>
    </location>
</feature>
<reference evidence="5" key="1">
    <citation type="submission" date="2016-06" db="UniProtKB">
        <authorList>
            <consortium name="WormBaseParasite"/>
        </authorList>
    </citation>
    <scope>IDENTIFICATION</scope>
</reference>
<feature type="region of interest" description="Disordered" evidence="1">
    <location>
        <begin position="951"/>
        <end position="1211"/>
    </location>
</feature>
<feature type="compositionally biased region" description="Basic residues" evidence="1">
    <location>
        <begin position="1298"/>
        <end position="1312"/>
    </location>
</feature>
<evidence type="ECO:0000313" key="4">
    <source>
        <dbReference type="Proteomes" id="UP000050794"/>
    </source>
</evidence>
<feature type="region of interest" description="Disordered" evidence="1">
    <location>
        <begin position="822"/>
        <end position="863"/>
    </location>
</feature>
<protein>
    <submittedName>
        <fullName evidence="5">GLTSCR1 domain-containing protein</fullName>
    </submittedName>
</protein>
<evidence type="ECO:0000259" key="2">
    <source>
        <dbReference type="Pfam" id="PF15249"/>
    </source>
</evidence>
<sequence>MTSSKDMQIGSRRQYDDDWLFGLEEDTLKCSSSPPPNSAADMALTVPLRTCPSPLAQIPTREPYSSEAPPKLSPVPCEKQTFITLSNHVPPPQPAPSTHQLMQSAPSTSNTQPTELNPLEYELCGTEVTMLPLQSTSPVIIAKQAIDVQMVQPSTSGLQHNGTLVQQPAGCLQAVNGQWFVQAQVQHVQTSGGTVIAVVPNFCRTQATPMAQAALATQPSQQQHVVSSVGAQMHSQTLVHTSRASGGAVPVNVVPAGAQQTHSVMQQLLSQPALARQQPSSSASSVSNVTTPAPKSKQRGTQSRANGRKKVGLFSLFFAFYEVGNSPIVEMASYLHNVAQGGTLGAVLAKANKLAAASSTDASLNQILPPSQGIEMRLSVQNSEQVANLSKEISRLQNLQATYNVDHSAEIKDLENKRAQIFFEALAQQHKDKDLLSAVNVQPSVTVSAPSRQRSNYSRQQQHHAAQHQQRFVVHQQPQPSTSYEQQPAALIYETTAPTPQTQQQSASGYQPPYHLSQYSNTSQTLQRNPAYDPSLNQLQISQTAPVGQQYGYTTNDQATEAGQACSGGYIGEHARTSVGVSQSNVVLQAASPCTTTAMQPVLVSAPPEAVVPPTPLYPPPRLPTSAEIAAAVTEKRQQRTQRLNDYFENLKRSVECADTDSPFSSLSDALNRLLPFHVYHEPELNEAILDQFDGEYLRHVVHLTERKNRIEHRLRAILCKEAMRAVDPAEECLLLSLEGEYERRKLDEERNEAAADLEAFVSKSSICAHMNEEQFQCARREFDSKTRPEQCSPLKHHVHFEYRPFAESEVIARCTSRLPDSESELGSCSSTEEEQEQSDRDSDATKEMHSARREFDTDLSVQPLETELKPFAMESGASGVEEHLGSVEDVPPKQESLAVSNAITTREDVTLDNNKGEANNKDQWIDSSPSPELIPSALCAVAVPKTSLLQNEGSSARPETPPSPSPPHSITAHNKPSSLAWRRTSPRTSARRDSELCSPADTVSFSTKLQYSSPVRTAASRQTTSPRDRGATTMKSDPHPLAYFEGESRIMAPMRQDSRPFRKRKFPTTQSEFSDASRMPLEQGSFYPTTGIGELQQLRSRKGSGAAPSTQATQSPRQKREPPLLARKRHLRCSQMRTSPSGSGLQSPPSLTHIGMEPQRTSDLPSTASDQLMDVSSPYLSPDKAEMSVQQQLSRRKSPMPQPQLETPLSRLQNVSPELPLHITAIRDRSDDLADVVREETDSELHHTPAHRAEENVGLPSIKGEEAASVRPPIKIKIALVEGAVKKHRPDGDAKKRKEKKKDKKKKHHGEHRQAKYSVEMNGIVPSGSSEAYDGDSFGELVASTLDDPSHSRILMRISRKKNACLTSEHPQRPKSSMQHHGDGESSIEDRTPTGYTPRIPKLKIRIGRSEVGETKQSTFPERSAAADGPPDEPDQKTTSSSSSATGIPKSNIQSSFAPPIDVQFSPESEASDEEADQQLRAQTDTVLSQLSGWGACGSVPLSQQSQSRNRAEAFSRLVGSTPLVNPLLGALMNPLPSSAWLLDAANLNLNHATAQSLPWFMPSGALLQQAAAAAAATRPRNLGSKTSH</sequence>
<proteinExistence type="predicted"/>
<feature type="compositionally biased region" description="Polar residues" evidence="1">
    <location>
        <begin position="1002"/>
        <end position="1026"/>
    </location>
</feature>
<feature type="region of interest" description="Disordered" evidence="1">
    <location>
        <begin position="445"/>
        <end position="486"/>
    </location>
</feature>
<feature type="region of interest" description="Disordered" evidence="1">
    <location>
        <begin position="498"/>
        <end position="530"/>
    </location>
</feature>
<organism evidence="4 5">
    <name type="scientific">Toxocara canis</name>
    <name type="common">Canine roundworm</name>
    <dbReference type="NCBI Taxonomy" id="6265"/>
    <lineage>
        <taxon>Eukaryota</taxon>
        <taxon>Metazoa</taxon>
        <taxon>Ecdysozoa</taxon>
        <taxon>Nematoda</taxon>
        <taxon>Chromadorea</taxon>
        <taxon>Rhabditida</taxon>
        <taxon>Spirurina</taxon>
        <taxon>Ascaridomorpha</taxon>
        <taxon>Ascaridoidea</taxon>
        <taxon>Toxocaridae</taxon>
        <taxon>Toxocara</taxon>
    </lineage>
</organism>
<name>A0A183UAP5_TOXCA</name>
<gene>
    <name evidence="3" type="ORF">TCNE_LOCUS5565</name>
</gene>
<dbReference type="Proteomes" id="UP000050794">
    <property type="component" value="Unassembled WGS sequence"/>
</dbReference>
<feature type="region of interest" description="Disordered" evidence="1">
    <location>
        <begin position="1286"/>
        <end position="1332"/>
    </location>
</feature>
<feature type="compositionally biased region" description="Polar residues" evidence="1">
    <location>
        <begin position="288"/>
        <end position="305"/>
    </location>
</feature>
<feature type="compositionally biased region" description="Low complexity" evidence="1">
    <location>
        <begin position="270"/>
        <end position="287"/>
    </location>
</feature>
<feature type="region of interest" description="Disordered" evidence="1">
    <location>
        <begin position="884"/>
        <end position="930"/>
    </location>
</feature>
<feature type="compositionally biased region" description="Polar residues" evidence="1">
    <location>
        <begin position="96"/>
        <end position="115"/>
    </location>
</feature>
<feature type="compositionally biased region" description="Basic and acidic residues" evidence="1">
    <location>
        <begin position="884"/>
        <end position="893"/>
    </location>
</feature>
<dbReference type="InterPro" id="IPR015671">
    <property type="entry name" value="GSCR1_dom"/>
</dbReference>
<evidence type="ECO:0000313" key="5">
    <source>
        <dbReference type="WBParaSite" id="TCNE_0000556501-mRNA-1"/>
    </source>
</evidence>
<feature type="compositionally biased region" description="Basic and acidic residues" evidence="1">
    <location>
        <begin position="906"/>
        <end position="925"/>
    </location>
</feature>
<feature type="compositionally biased region" description="Polar residues" evidence="1">
    <location>
        <begin position="1438"/>
        <end position="1458"/>
    </location>
</feature>
<feature type="compositionally biased region" description="Polar residues" evidence="1">
    <location>
        <begin position="517"/>
        <end position="528"/>
    </location>
</feature>
<evidence type="ECO:0000313" key="3">
    <source>
        <dbReference type="EMBL" id="VDM36733.1"/>
    </source>
</evidence>
<feature type="domain" description="GLTSCR protein conserved" evidence="2">
    <location>
        <begin position="654"/>
        <end position="751"/>
    </location>
</feature>
<feature type="compositionally biased region" description="Polar residues" evidence="1">
    <location>
        <begin position="1160"/>
        <end position="1171"/>
    </location>
</feature>
<feature type="compositionally biased region" description="Polar residues" evidence="1">
    <location>
        <begin position="1108"/>
        <end position="1117"/>
    </location>
</feature>
<feature type="compositionally biased region" description="Low complexity" evidence="1">
    <location>
        <begin position="1140"/>
        <end position="1152"/>
    </location>
</feature>